<dbReference type="Proteomes" id="UP000265800">
    <property type="component" value="Unassembled WGS sequence"/>
</dbReference>
<sequence length="234" mass="24784">MNALFLWILGVLGVLLMLFGLTRLPRGGLAWMVFGLLLGLFGLGGAWLHQQYGHPVFWGLGVLGVLLLVWALLNLRSRLAGWAAAMAVLLGLAGFGSVVLLNSSSPNLLTSGAIPNPLEDPQATPSETPAPEPTAPSPPEPEPVPPAPEAPTLGSVREVEPACPCLLSVRVNAPNPTVRILRGQEEVASSRLEHSSFLLEAGEYTLQVEASGYQSLSAPIRIPENKNLVVELAQ</sequence>
<accession>A0A399EU68</accession>
<feature type="region of interest" description="Disordered" evidence="1">
    <location>
        <begin position="111"/>
        <end position="154"/>
    </location>
</feature>
<feature type="transmembrane region" description="Helical" evidence="2">
    <location>
        <begin position="6"/>
        <end position="22"/>
    </location>
</feature>
<keyword evidence="2" id="KW-0812">Transmembrane</keyword>
<feature type="transmembrane region" description="Helical" evidence="2">
    <location>
        <begin position="29"/>
        <end position="49"/>
    </location>
</feature>
<dbReference type="RefSeq" id="WP_119359399.1">
    <property type="nucleotide sequence ID" value="NZ_QWKZ01000015.1"/>
</dbReference>
<name>A0A399EU68_9DEIN</name>
<gene>
    <name evidence="3" type="ORF">Mlute_00725</name>
</gene>
<protein>
    <recommendedName>
        <fullName evidence="5">PEGA domain-containing protein</fullName>
    </recommendedName>
</protein>
<evidence type="ECO:0000313" key="3">
    <source>
        <dbReference type="EMBL" id="RIH88154.1"/>
    </source>
</evidence>
<feature type="compositionally biased region" description="Pro residues" evidence="1">
    <location>
        <begin position="128"/>
        <end position="149"/>
    </location>
</feature>
<feature type="transmembrane region" description="Helical" evidence="2">
    <location>
        <begin position="55"/>
        <end position="73"/>
    </location>
</feature>
<proteinExistence type="predicted"/>
<evidence type="ECO:0008006" key="5">
    <source>
        <dbReference type="Google" id="ProtNLM"/>
    </source>
</evidence>
<keyword evidence="2" id="KW-1133">Transmembrane helix</keyword>
<keyword evidence="2" id="KW-0472">Membrane</keyword>
<dbReference type="OrthoDB" id="27589at2"/>
<keyword evidence="4" id="KW-1185">Reference proteome</keyword>
<feature type="transmembrane region" description="Helical" evidence="2">
    <location>
        <begin position="80"/>
        <end position="101"/>
    </location>
</feature>
<evidence type="ECO:0000313" key="4">
    <source>
        <dbReference type="Proteomes" id="UP000265800"/>
    </source>
</evidence>
<organism evidence="3 4">
    <name type="scientific">Meiothermus luteus</name>
    <dbReference type="NCBI Taxonomy" id="2026184"/>
    <lineage>
        <taxon>Bacteria</taxon>
        <taxon>Thermotogati</taxon>
        <taxon>Deinococcota</taxon>
        <taxon>Deinococci</taxon>
        <taxon>Thermales</taxon>
        <taxon>Thermaceae</taxon>
        <taxon>Meiothermus</taxon>
    </lineage>
</organism>
<evidence type="ECO:0000256" key="2">
    <source>
        <dbReference type="SAM" id="Phobius"/>
    </source>
</evidence>
<comment type="caution">
    <text evidence="3">The sequence shown here is derived from an EMBL/GenBank/DDBJ whole genome shotgun (WGS) entry which is preliminary data.</text>
</comment>
<dbReference type="AlphaFoldDB" id="A0A399EU68"/>
<reference evidence="3 4" key="1">
    <citation type="submission" date="2018-08" db="EMBL/GenBank/DDBJ databases">
        <title>Meiothermus luteus KCTC 52599 genome sequencing project.</title>
        <authorList>
            <person name="Da Costa M.S."/>
            <person name="Albuquerque L."/>
            <person name="Raposo P."/>
            <person name="Froufe H.J.C."/>
            <person name="Barroso C.S."/>
            <person name="Egas C."/>
        </authorList>
    </citation>
    <scope>NUCLEOTIDE SEQUENCE [LARGE SCALE GENOMIC DNA]</scope>
    <source>
        <strain evidence="3 4">KCTC 52599</strain>
    </source>
</reference>
<evidence type="ECO:0000256" key="1">
    <source>
        <dbReference type="SAM" id="MobiDB-lite"/>
    </source>
</evidence>
<dbReference type="EMBL" id="QWKZ01000015">
    <property type="protein sequence ID" value="RIH88154.1"/>
    <property type="molecule type" value="Genomic_DNA"/>
</dbReference>